<accession>A0ACB6Q9V9</accession>
<comment type="caution">
    <text evidence="1">The sequence shown here is derived from an EMBL/GenBank/DDBJ whole genome shotgun (WGS) entry which is preliminary data.</text>
</comment>
<proteinExistence type="predicted"/>
<sequence length="801" mass="86981">MAPNSSDLAALRAITFRLSSTPTLQLPQHVPAIATSLASCRSLLATSQSSGSKSAPETSVAVHKYRTLVSTLLQDRSIQGRWAAVVLVKATVELGGWETLQRSLPWVRGLLGILTKPDPPSSKKLCIIALTRIFVLTREYPTLAREITTPSLPTFIQTCLQMASSKASTSLLQVILESFNQLLPRHPTIFRSYLKQLKHLLSQIIAPTPSNKFGREELGGLQALLSFEVSESSRRLFAQLPGSAPKGASSEEWEATLANSITKAHRTADKVFRAVVEDWQPPSGTFASVNDHTMEDEVQDRELSDPSLPPWSGIYAGGERMIGLLRLVKEFLATPTPNSVTLRAALVLDLLTRIFSLTVPCSGVSKDTQSGPRFNNQVTQAERENLWAILPQIHVAAMEVLLALANRVEEIVSSLDSVIVDQLTWVFVAEKQNLQIRTASYSVVAQILRRSGKALPKSTVDQLANLIRTCCDDLLLQTQTDTVATPSPAQNRANGSNQSQSSTNADAFLNTSSNPKEPNAIFGGLEEAAHSLLPMLFTNLPAQHLSDSLRARMDRTAILAQHKDAMIASVLNPPPSKKIGKPAVSILPLMARSFAGERDVEGLLRPRMPVIPTCAKESEVDDEDVDGEGIEGAEEEEERFVGEELDTILETAAQSEEASADQAIANAHSRDWPPSPAASRFISVEADGGQETSIIPIQGSNDNKKRAQAEDDHESPVKRMKVDGDEEFVLTTHLAITPTATMPTDTEESYRKATVPDIVPGAPPPAALPQPPATVVEDDDDNDDFGELVLGQDTDEESEQQ</sequence>
<keyword evidence="2" id="KW-1185">Reference proteome</keyword>
<dbReference type="EMBL" id="MU003547">
    <property type="protein sequence ID" value="KAF2463743.1"/>
    <property type="molecule type" value="Genomic_DNA"/>
</dbReference>
<evidence type="ECO:0000313" key="1">
    <source>
        <dbReference type="EMBL" id="KAF2463743.1"/>
    </source>
</evidence>
<evidence type="ECO:0000313" key="2">
    <source>
        <dbReference type="Proteomes" id="UP000799755"/>
    </source>
</evidence>
<dbReference type="Proteomes" id="UP000799755">
    <property type="component" value="Unassembled WGS sequence"/>
</dbReference>
<organism evidence="1 2">
    <name type="scientific">Lindgomyces ingoldianus</name>
    <dbReference type="NCBI Taxonomy" id="673940"/>
    <lineage>
        <taxon>Eukaryota</taxon>
        <taxon>Fungi</taxon>
        <taxon>Dikarya</taxon>
        <taxon>Ascomycota</taxon>
        <taxon>Pezizomycotina</taxon>
        <taxon>Dothideomycetes</taxon>
        <taxon>Pleosporomycetidae</taxon>
        <taxon>Pleosporales</taxon>
        <taxon>Lindgomycetaceae</taxon>
        <taxon>Lindgomyces</taxon>
    </lineage>
</organism>
<gene>
    <name evidence="1" type="ORF">BDR25DRAFT_383356</name>
</gene>
<protein>
    <submittedName>
        <fullName evidence="1">Uncharacterized protein</fullName>
    </submittedName>
</protein>
<name>A0ACB6Q9V9_9PLEO</name>
<reference evidence="1" key="1">
    <citation type="journal article" date="2020" name="Stud. Mycol.">
        <title>101 Dothideomycetes genomes: a test case for predicting lifestyles and emergence of pathogens.</title>
        <authorList>
            <person name="Haridas S."/>
            <person name="Albert R."/>
            <person name="Binder M."/>
            <person name="Bloem J."/>
            <person name="Labutti K."/>
            <person name="Salamov A."/>
            <person name="Andreopoulos B."/>
            <person name="Baker S."/>
            <person name="Barry K."/>
            <person name="Bills G."/>
            <person name="Bluhm B."/>
            <person name="Cannon C."/>
            <person name="Castanera R."/>
            <person name="Culley D."/>
            <person name="Daum C."/>
            <person name="Ezra D."/>
            <person name="Gonzalez J."/>
            <person name="Henrissat B."/>
            <person name="Kuo A."/>
            <person name="Liang C."/>
            <person name="Lipzen A."/>
            <person name="Lutzoni F."/>
            <person name="Magnuson J."/>
            <person name="Mondo S."/>
            <person name="Nolan M."/>
            <person name="Ohm R."/>
            <person name="Pangilinan J."/>
            <person name="Park H.-J."/>
            <person name="Ramirez L."/>
            <person name="Alfaro M."/>
            <person name="Sun H."/>
            <person name="Tritt A."/>
            <person name="Yoshinaga Y."/>
            <person name="Zwiers L.-H."/>
            <person name="Turgeon B."/>
            <person name="Goodwin S."/>
            <person name="Spatafora J."/>
            <person name="Crous P."/>
            <person name="Grigoriev I."/>
        </authorList>
    </citation>
    <scope>NUCLEOTIDE SEQUENCE</scope>
    <source>
        <strain evidence="1">ATCC 200398</strain>
    </source>
</reference>